<dbReference type="Gene3D" id="3.30.499.10">
    <property type="entry name" value="Aconitase, domain 3"/>
    <property type="match status" value="2"/>
</dbReference>
<reference evidence="10 11" key="1">
    <citation type="submission" date="2021-07" db="EMBL/GenBank/DDBJ databases">
        <authorList>
            <person name="So Y."/>
        </authorList>
    </citation>
    <scope>NUCLEOTIDE SEQUENCE [LARGE SCALE GENOMIC DNA]</scope>
    <source>
        <strain evidence="10 11">Y3S6</strain>
    </source>
</reference>
<comment type="catalytic activity">
    <reaction evidence="7">
        <text>citrate = D-threo-isocitrate</text>
        <dbReference type="Rhea" id="RHEA:10336"/>
        <dbReference type="ChEBI" id="CHEBI:15562"/>
        <dbReference type="ChEBI" id="CHEBI:16947"/>
        <dbReference type="EC" id="4.2.1.3"/>
    </reaction>
</comment>
<dbReference type="Gene3D" id="6.10.190.10">
    <property type="match status" value="1"/>
</dbReference>
<name>A0ABS6ZHK9_9GAMM</name>
<evidence type="ECO:0000256" key="6">
    <source>
        <dbReference type="ARBA" id="ARBA00023014"/>
    </source>
</evidence>
<keyword evidence="6" id="KW-0411">Iron-sulfur</keyword>
<dbReference type="InterPro" id="IPR015928">
    <property type="entry name" value="Aconitase/3IPM_dehydase_swvl"/>
</dbReference>
<dbReference type="GO" id="GO:0047456">
    <property type="term" value="F:2-methylisocitrate dehydratase activity"/>
    <property type="evidence" value="ECO:0007669"/>
    <property type="project" value="UniProtKB-EC"/>
</dbReference>
<dbReference type="InterPro" id="IPR012708">
    <property type="entry name" value="2Me_IsoCit_deHydtase_FeS-dep"/>
</dbReference>
<dbReference type="RefSeq" id="WP_219790191.1">
    <property type="nucleotide sequence ID" value="NZ_JAHYCA010000001.1"/>
</dbReference>
<evidence type="ECO:0000256" key="4">
    <source>
        <dbReference type="ARBA" id="ARBA00022723"/>
    </source>
</evidence>
<dbReference type="InterPro" id="IPR036008">
    <property type="entry name" value="Aconitase_4Fe-4S_dom"/>
</dbReference>
<dbReference type="Proteomes" id="UP000769617">
    <property type="component" value="Unassembled WGS sequence"/>
</dbReference>
<gene>
    <name evidence="10" type="primary">acnD</name>
    <name evidence="10" type="ORF">KPL81_00015</name>
</gene>
<comment type="cofactor">
    <cofactor evidence="1">
        <name>[4Fe-4S] cluster</name>
        <dbReference type="ChEBI" id="CHEBI:49883"/>
    </cofactor>
</comment>
<proteinExistence type="inferred from homology"/>
<comment type="caution">
    <text evidence="10">The sequence shown here is derived from an EMBL/GenBank/DDBJ whole genome shotgun (WGS) entry which is preliminary data.</text>
</comment>
<evidence type="ECO:0000256" key="3">
    <source>
        <dbReference type="ARBA" id="ARBA00012926"/>
    </source>
</evidence>
<dbReference type="Gene3D" id="3.20.19.10">
    <property type="entry name" value="Aconitase, domain 4"/>
    <property type="match status" value="1"/>
</dbReference>
<dbReference type="PRINTS" id="PR00415">
    <property type="entry name" value="ACONITASE"/>
</dbReference>
<evidence type="ECO:0000256" key="1">
    <source>
        <dbReference type="ARBA" id="ARBA00001966"/>
    </source>
</evidence>
<dbReference type="SUPFAM" id="SSF52016">
    <property type="entry name" value="LeuD/IlvD-like"/>
    <property type="match status" value="1"/>
</dbReference>
<dbReference type="InterPro" id="IPR001030">
    <property type="entry name" value="Acoase/IPM_deHydtase_lsu_aba"/>
</dbReference>
<protein>
    <recommendedName>
        <fullName evidence="3">aconitate hydratase</fullName>
        <ecNumber evidence="3">4.2.1.3</ecNumber>
    </recommendedName>
</protein>
<dbReference type="InterPro" id="IPR015931">
    <property type="entry name" value="Acnase/IPM_dHydase_lsu_aba_1/3"/>
</dbReference>
<evidence type="ECO:0000313" key="10">
    <source>
        <dbReference type="EMBL" id="MBW6389542.1"/>
    </source>
</evidence>
<dbReference type="NCBIfam" id="NF009520">
    <property type="entry name" value="PRK12881.1"/>
    <property type="match status" value="1"/>
</dbReference>
<dbReference type="Pfam" id="PF00694">
    <property type="entry name" value="Aconitase_C"/>
    <property type="match status" value="1"/>
</dbReference>
<evidence type="ECO:0000259" key="9">
    <source>
        <dbReference type="Pfam" id="PF00694"/>
    </source>
</evidence>
<keyword evidence="5" id="KW-0408">Iron</keyword>
<dbReference type="SUPFAM" id="SSF53732">
    <property type="entry name" value="Aconitase iron-sulfur domain"/>
    <property type="match status" value="1"/>
</dbReference>
<keyword evidence="11" id="KW-1185">Reference proteome</keyword>
<feature type="domain" description="Aconitase/3-isopropylmalate dehydratase large subunit alpha/beta/alpha" evidence="8">
    <location>
        <begin position="66"/>
        <end position="538"/>
    </location>
</feature>
<evidence type="ECO:0000256" key="7">
    <source>
        <dbReference type="ARBA" id="ARBA00023501"/>
    </source>
</evidence>
<accession>A0ABS6ZHK9</accession>
<evidence type="ECO:0000259" key="8">
    <source>
        <dbReference type="Pfam" id="PF00330"/>
    </source>
</evidence>
<dbReference type="NCBIfam" id="TIGR02333">
    <property type="entry name" value="2met_isocit_dHY"/>
    <property type="match status" value="1"/>
</dbReference>
<evidence type="ECO:0000256" key="2">
    <source>
        <dbReference type="ARBA" id="ARBA00007185"/>
    </source>
</evidence>
<comment type="similarity">
    <text evidence="2">Belongs to the aconitase/IPM isomerase family.</text>
</comment>
<dbReference type="PANTHER" id="PTHR11670">
    <property type="entry name" value="ACONITASE/IRON-RESPONSIVE ELEMENT FAMILY MEMBER"/>
    <property type="match status" value="1"/>
</dbReference>
<dbReference type="EMBL" id="JAHYCA010000001">
    <property type="protein sequence ID" value="MBW6389542.1"/>
    <property type="molecule type" value="Genomic_DNA"/>
</dbReference>
<evidence type="ECO:0000256" key="5">
    <source>
        <dbReference type="ARBA" id="ARBA00023004"/>
    </source>
</evidence>
<feature type="domain" description="Aconitase A/isopropylmalate dehydratase small subunit swivel" evidence="9">
    <location>
        <begin position="661"/>
        <end position="793"/>
    </location>
</feature>
<sequence length="871" mass="95955">MNTQYRKTLPGTELDYFDVRAAVEELQPGAYDTLPYTSRVLAEQLVRRCEPELLTDALKQLIERRRDLDFPWYPARVVCHDILGQTALVDLAGLRDAIAEKGGDPAKVNPVVPTQLIVDHSLAVECGGDDPQAFDKNRAIEDRRNEDRFHFIDWTRTAFKNVDVIPAGNGIMHQINLEKMSPVIQARDGVAYPDTCVGTDSHTPHIDCLGVIAIGVGGLEAETVMLGRPSMMRLPDIVGVELTGKRQPGITATDIVLAITEFLRQERVVGAYLEFFGEGAESLTIGDRATISNMTPEYGATAAMFYIDQQTLDYLTITGREPEQVALVEHYAKTVGLWADNLKGAEYERVLTFDLSSVERNLAGPSNPHRRLPTSALAERGIATNLEQALAEERAGRMPDGAVIIAAITSCTNTSNPRNVVAAGLLAKKANELGLLRKPWVKSSFAPGSKVARLYLEEAGLLPELEKLGFGIVAYACTTCNGMSGALRPEIQQEIIDRDLYATAVLSGNRNFDGRIHPYAKQAFLASPPLVVAYAIAGTVRFDIEKDALGYDKDGKPVTLKDLWPSDEEIDAIVGEYVKPEQFKQVYIPMFNLDEVEQAKSPLYDWRPQSTYIRRPPYWEGNMARERALKGMRPLAILPDNITTDHLSPSNAILLDSAAGEYLAKMGLPEEDFNSYATHRGDHLTAQRATLANPKLFNEMVRDDNGDVIQGSLARIEPEGKVTRMWEAIETYMERGQPLIVIAGADYGQGSSRDWAAKGVALAGVEAIVAEGFERIHRTNLVGMGVMPLQFEEGTTRHTLQLDGTETYDVEGKPAPRATLELVIHRKTGEVDRVPVICRLDTAEEVTVYSAGGVLQRFAQDFLESETEATA</sequence>
<dbReference type="InterPro" id="IPR006249">
    <property type="entry name" value="Aconitase/IRP2"/>
</dbReference>
<keyword evidence="4" id="KW-0479">Metal-binding</keyword>
<dbReference type="InterPro" id="IPR000573">
    <property type="entry name" value="AconitaseA/IPMdHydase_ssu_swvl"/>
</dbReference>
<evidence type="ECO:0000313" key="11">
    <source>
        <dbReference type="Proteomes" id="UP000769617"/>
    </source>
</evidence>
<dbReference type="Pfam" id="PF00330">
    <property type="entry name" value="Aconitase"/>
    <property type="match status" value="1"/>
</dbReference>
<keyword evidence="10" id="KW-0456">Lyase</keyword>
<organism evidence="10 11">
    <name type="scientific">Billgrantia antri</name>
    <dbReference type="NCBI Taxonomy" id="2846777"/>
    <lineage>
        <taxon>Bacteria</taxon>
        <taxon>Pseudomonadati</taxon>
        <taxon>Pseudomonadota</taxon>
        <taxon>Gammaproteobacteria</taxon>
        <taxon>Oceanospirillales</taxon>
        <taxon>Halomonadaceae</taxon>
        <taxon>Billgrantia</taxon>
    </lineage>
</organism>
<dbReference type="NCBIfam" id="NF006757">
    <property type="entry name" value="PRK09277.1"/>
    <property type="match status" value="1"/>
</dbReference>
<dbReference type="EC" id="4.2.1.3" evidence="3"/>